<protein>
    <recommendedName>
        <fullName evidence="1">Methyltransferase type 11 domain-containing protein</fullName>
    </recommendedName>
</protein>
<feature type="domain" description="Methyltransferase type 11" evidence="1">
    <location>
        <begin position="12"/>
        <end position="90"/>
    </location>
</feature>
<dbReference type="EMBL" id="BSRA01000020">
    <property type="protein sequence ID" value="GLV14935.1"/>
    <property type="molecule type" value="Genomic_DNA"/>
</dbReference>
<dbReference type="Gene3D" id="3.40.50.150">
    <property type="entry name" value="Vaccinia Virus protein VP39"/>
    <property type="match status" value="1"/>
</dbReference>
<reference evidence="2" key="1">
    <citation type="submission" date="2023-02" db="EMBL/GenBank/DDBJ databases">
        <title>Proposal of a novel subspecies: Alicyclobacillus hesperidum subspecies aegle.</title>
        <authorList>
            <person name="Goto K."/>
            <person name="Fujii T."/>
            <person name="Yasui K."/>
            <person name="Mochida K."/>
            <person name="Kato-Tanaka Y."/>
            <person name="Morohoshi S."/>
            <person name="An S.Y."/>
            <person name="Kasai H."/>
            <person name="Yokota A."/>
        </authorList>
    </citation>
    <scope>NUCLEOTIDE SEQUENCE</scope>
    <source>
        <strain evidence="2">DSM 12766</strain>
    </source>
</reference>
<dbReference type="Proteomes" id="UP001157137">
    <property type="component" value="Unassembled WGS sequence"/>
</dbReference>
<evidence type="ECO:0000259" key="1">
    <source>
        <dbReference type="Pfam" id="PF08241"/>
    </source>
</evidence>
<dbReference type="Pfam" id="PF08241">
    <property type="entry name" value="Methyltransf_11"/>
    <property type="match status" value="1"/>
</dbReference>
<dbReference type="GO" id="GO:0008757">
    <property type="term" value="F:S-adenosylmethionine-dependent methyltransferase activity"/>
    <property type="evidence" value="ECO:0007669"/>
    <property type="project" value="InterPro"/>
</dbReference>
<gene>
    <name evidence="2" type="ORF">Heshes_26200</name>
</gene>
<dbReference type="InterPro" id="IPR029063">
    <property type="entry name" value="SAM-dependent_MTases_sf"/>
</dbReference>
<name>A0AA37TY49_9BACL</name>
<dbReference type="AlphaFoldDB" id="A0AA37TY49"/>
<comment type="caution">
    <text evidence="2">The sequence shown here is derived from an EMBL/GenBank/DDBJ whole genome shotgun (WGS) entry which is preliminary data.</text>
</comment>
<dbReference type="SUPFAM" id="SSF53335">
    <property type="entry name" value="S-adenosyl-L-methionine-dependent methyltransferases"/>
    <property type="match status" value="1"/>
</dbReference>
<evidence type="ECO:0000313" key="3">
    <source>
        <dbReference type="Proteomes" id="UP001157137"/>
    </source>
</evidence>
<dbReference type="InterPro" id="IPR013216">
    <property type="entry name" value="Methyltransf_11"/>
</dbReference>
<proteinExistence type="predicted"/>
<accession>A0AA37TY49</accession>
<sequence>MECVGFFIHYMIRNYALDIEPKMLEELQFHLAQQHVSHVKVITDAMEDVPLEDAPVHHVIVSFVMHKVQPLSKGIDEIYRVRKPGCHCLFNGKKNVLNRGATRTSDPLERYDTDVSNRWIYSNFSGGSDYVLVLSKDRHMSALKLSPYNWCKFSGSAG</sequence>
<dbReference type="CDD" id="cd02440">
    <property type="entry name" value="AdoMet_MTases"/>
    <property type="match status" value="1"/>
</dbReference>
<evidence type="ECO:0000313" key="2">
    <source>
        <dbReference type="EMBL" id="GLV14935.1"/>
    </source>
</evidence>
<organism evidence="2 3">
    <name type="scientific">Alicyclobacillus hesperidum</name>
    <dbReference type="NCBI Taxonomy" id="89784"/>
    <lineage>
        <taxon>Bacteria</taxon>
        <taxon>Bacillati</taxon>
        <taxon>Bacillota</taxon>
        <taxon>Bacilli</taxon>
        <taxon>Bacillales</taxon>
        <taxon>Alicyclobacillaceae</taxon>
        <taxon>Alicyclobacillus</taxon>
    </lineage>
</organism>